<reference evidence="4" key="3">
    <citation type="submission" date="2025-09" db="UniProtKB">
        <authorList>
            <consortium name="Ensembl"/>
        </authorList>
    </citation>
    <scope>IDENTIFICATION</scope>
</reference>
<dbReference type="PANTHER" id="PTHR11941">
    <property type="entry name" value="ENOYL-COA HYDRATASE-RELATED"/>
    <property type="match status" value="1"/>
</dbReference>
<keyword evidence="2" id="KW-0456">Lyase</keyword>
<evidence type="ECO:0000313" key="4">
    <source>
        <dbReference type="Ensembl" id="ENSOMYP00000126669.1"/>
    </source>
</evidence>
<dbReference type="Ensembl" id="ENSOMYT00000151597.1">
    <property type="protein sequence ID" value="ENSOMYP00000126669.1"/>
    <property type="gene ID" value="ENSOMYG00000003309.2"/>
</dbReference>
<dbReference type="InterPro" id="IPR029045">
    <property type="entry name" value="ClpP/crotonase-like_dom_sf"/>
</dbReference>
<reference evidence="4" key="2">
    <citation type="submission" date="2025-08" db="UniProtKB">
        <authorList>
            <consortium name="Ensembl"/>
        </authorList>
    </citation>
    <scope>IDENTIFICATION</scope>
</reference>
<dbReference type="InterPro" id="IPR001753">
    <property type="entry name" value="Enoyl-CoA_hydra/iso"/>
</dbReference>
<organism evidence="4 5">
    <name type="scientific">Oncorhynchus mykiss</name>
    <name type="common">Rainbow trout</name>
    <name type="synonym">Salmo gairdneri</name>
    <dbReference type="NCBI Taxonomy" id="8022"/>
    <lineage>
        <taxon>Eukaryota</taxon>
        <taxon>Metazoa</taxon>
        <taxon>Chordata</taxon>
        <taxon>Craniata</taxon>
        <taxon>Vertebrata</taxon>
        <taxon>Euteleostomi</taxon>
        <taxon>Actinopterygii</taxon>
        <taxon>Neopterygii</taxon>
        <taxon>Teleostei</taxon>
        <taxon>Protacanthopterygii</taxon>
        <taxon>Salmoniformes</taxon>
        <taxon>Salmonidae</taxon>
        <taxon>Salmoninae</taxon>
        <taxon>Oncorhynchus</taxon>
    </lineage>
</organism>
<protein>
    <submittedName>
        <fullName evidence="4">AU RNA binding protein/enoyl-CoA hydratase</fullName>
    </submittedName>
</protein>
<evidence type="ECO:0000256" key="2">
    <source>
        <dbReference type="ARBA" id="ARBA00023239"/>
    </source>
</evidence>
<accession>A0A8K9X2G7</accession>
<dbReference type="GeneTree" id="ENSGT00940000157484"/>
<name>A0A8K9X2G7_ONCMY</name>
<dbReference type="SUPFAM" id="SSF52096">
    <property type="entry name" value="ClpP/crotonase"/>
    <property type="match status" value="1"/>
</dbReference>
<dbReference type="PROSITE" id="PS00166">
    <property type="entry name" value="ENOYL_COA_HYDRATASE"/>
    <property type="match status" value="1"/>
</dbReference>
<dbReference type="CDD" id="cd06558">
    <property type="entry name" value="crotonase-like"/>
    <property type="match status" value="1"/>
</dbReference>
<dbReference type="Pfam" id="PF00378">
    <property type="entry name" value="ECH_1"/>
    <property type="match status" value="1"/>
</dbReference>
<reference evidence="4" key="1">
    <citation type="submission" date="2020-07" db="EMBL/GenBank/DDBJ databases">
        <title>A long reads based de novo assembly of the rainbow trout Arlee double haploid line genome.</title>
        <authorList>
            <person name="Gao G."/>
            <person name="Palti Y."/>
        </authorList>
    </citation>
    <scope>NUCLEOTIDE SEQUENCE [LARGE SCALE GENOMIC DNA]</scope>
</reference>
<proteinExistence type="inferred from homology"/>
<evidence type="ECO:0000256" key="3">
    <source>
        <dbReference type="RuleBase" id="RU003707"/>
    </source>
</evidence>
<dbReference type="GO" id="GO:0004300">
    <property type="term" value="F:enoyl-CoA hydratase activity"/>
    <property type="evidence" value="ECO:0007669"/>
    <property type="project" value="TreeGrafter"/>
</dbReference>
<evidence type="ECO:0000313" key="5">
    <source>
        <dbReference type="Proteomes" id="UP000694395"/>
    </source>
</evidence>
<comment type="similarity">
    <text evidence="1 3">Belongs to the enoyl-CoA hydratase/isomerase family.</text>
</comment>
<dbReference type="AlphaFoldDB" id="A0A8K9X2G7"/>
<dbReference type="GO" id="GO:0005739">
    <property type="term" value="C:mitochondrion"/>
    <property type="evidence" value="ECO:0007669"/>
    <property type="project" value="TreeGrafter"/>
</dbReference>
<dbReference type="InterPro" id="IPR018376">
    <property type="entry name" value="Enoyl-CoA_hyd/isom_CS"/>
</dbReference>
<dbReference type="Gene3D" id="3.90.226.10">
    <property type="entry name" value="2-enoyl-CoA Hydratase, Chain A, domain 1"/>
    <property type="match status" value="1"/>
</dbReference>
<dbReference type="FunFam" id="1.10.12.10:FF:000001">
    <property type="entry name" value="Probable enoyl-CoA hydratase, mitochondrial"/>
    <property type="match status" value="1"/>
</dbReference>
<dbReference type="GO" id="GO:0006635">
    <property type="term" value="P:fatty acid beta-oxidation"/>
    <property type="evidence" value="ECO:0007669"/>
    <property type="project" value="TreeGrafter"/>
</dbReference>
<dbReference type="Gene3D" id="1.10.12.10">
    <property type="entry name" value="Lyase 2-enoyl-coa Hydratase, Chain A, domain 2"/>
    <property type="match status" value="1"/>
</dbReference>
<dbReference type="PANTHER" id="PTHR11941:SF12">
    <property type="entry name" value="METHYLGLUTACONYL-COA HYDRATASE, MITOCHONDRIAL"/>
    <property type="match status" value="1"/>
</dbReference>
<evidence type="ECO:0000256" key="1">
    <source>
        <dbReference type="ARBA" id="ARBA00005254"/>
    </source>
</evidence>
<dbReference type="InterPro" id="IPR014748">
    <property type="entry name" value="Enoyl-CoA_hydra_C"/>
</dbReference>
<keyword evidence="5" id="KW-1185">Reference proteome</keyword>
<sequence>MAPTLSAIHGPPLCLLFMAPHSVCYSWPPTLSAIHGPPLCLLFMAPHSVCYSWPPTPPAIHGPPLRLLFMAPHSVCYSWPPLRLLFMAPTLSAIHGPPLCLLFMAPHSVCYSWPPTPPAIHGPPLCLLFMAPHSACYSWPPTLSAIHGPPLCLLFMAPHSVCYSWPPTLSAIHGPPLRLLFMAPHSVCYSWPPLRLLFMAPTLSAIHGPPLCLLFMAPHSVCYSWPPTPPAIHGPPLRLLFMAPSPSAIHGPHSVCYSWPPTLSAIHGPPLSDIHGPHSVVLTFHLSFRDCRLWDQSTKAKKCHQQKPCHSGADLKERAKMHQSEVGPFVSKARALISELGNLPMPTIAAIDGAALGGGLEIALSCDIRIASNNAKLGLTETKLAIIPGAGGTQRLPRAIGVALAKELIFAARAIDGTEAKRLGLVSHAVEQNKSGDAAYLRALDLAREFNPNGPIAIRMAKLAINQGIEVDLNTGLAIEEACYAQVIPTKDRLEGLAAFKEKRPPRFKGE</sequence>
<dbReference type="Proteomes" id="UP000694395">
    <property type="component" value="Chromosome 5"/>
</dbReference>